<feature type="region of interest" description="Disordered" evidence="1">
    <location>
        <begin position="1"/>
        <end position="69"/>
    </location>
</feature>
<dbReference type="EMBL" id="OZ034819">
    <property type="protein sequence ID" value="CAL1395440.1"/>
    <property type="molecule type" value="Genomic_DNA"/>
</dbReference>
<dbReference type="AlphaFoldDB" id="A0AAV2FCS6"/>
<keyword evidence="3" id="KW-1185">Reference proteome</keyword>
<organism evidence="2 3">
    <name type="scientific">Linum trigynum</name>
    <dbReference type="NCBI Taxonomy" id="586398"/>
    <lineage>
        <taxon>Eukaryota</taxon>
        <taxon>Viridiplantae</taxon>
        <taxon>Streptophyta</taxon>
        <taxon>Embryophyta</taxon>
        <taxon>Tracheophyta</taxon>
        <taxon>Spermatophyta</taxon>
        <taxon>Magnoliopsida</taxon>
        <taxon>eudicotyledons</taxon>
        <taxon>Gunneridae</taxon>
        <taxon>Pentapetalae</taxon>
        <taxon>rosids</taxon>
        <taxon>fabids</taxon>
        <taxon>Malpighiales</taxon>
        <taxon>Linaceae</taxon>
        <taxon>Linum</taxon>
    </lineage>
</organism>
<evidence type="ECO:0000313" key="2">
    <source>
        <dbReference type="EMBL" id="CAL1395440.1"/>
    </source>
</evidence>
<feature type="compositionally biased region" description="Basic and acidic residues" evidence="1">
    <location>
        <begin position="27"/>
        <end position="69"/>
    </location>
</feature>
<evidence type="ECO:0000313" key="3">
    <source>
        <dbReference type="Proteomes" id="UP001497516"/>
    </source>
</evidence>
<protein>
    <submittedName>
        <fullName evidence="2">Uncharacterized protein</fullName>
    </submittedName>
</protein>
<evidence type="ECO:0000256" key="1">
    <source>
        <dbReference type="SAM" id="MobiDB-lite"/>
    </source>
</evidence>
<gene>
    <name evidence="2" type="ORF">LTRI10_LOCUS35873</name>
</gene>
<accession>A0AAV2FCS6</accession>
<proteinExistence type="predicted"/>
<reference evidence="2 3" key="1">
    <citation type="submission" date="2024-04" db="EMBL/GenBank/DDBJ databases">
        <authorList>
            <person name="Fracassetti M."/>
        </authorList>
    </citation>
    <scope>NUCLEOTIDE SEQUENCE [LARGE SCALE GENOMIC DNA]</scope>
</reference>
<sequence length="69" mass="7813">MKTWEVGEAGTSRRQPRGGVSGKRRKGEVEGTERGGGRRFGREGCKGIDKRRHWREEVGDGREEASERQ</sequence>
<dbReference type="Proteomes" id="UP001497516">
    <property type="component" value="Chromosome 6"/>
</dbReference>
<name>A0AAV2FCS6_9ROSI</name>